<dbReference type="Pfam" id="PF13966">
    <property type="entry name" value="zf-RVT"/>
    <property type="match status" value="1"/>
</dbReference>
<sequence length="268" mass="30086">MLLTIWIKDPKGHFSVKSAYKTNQEVGVVVNSYVKWADLWKLKMSERVKMLIWRIGLNIIHTKKNFAVRLGDIDIRCPLCKVEEESTIHLFCLCLVSRAICFGVPWELHSDALSVSNAEEVAMLVIDPPISISCPSELKSLKVQASIQITLTLDCIWHLRNQAEHSRRPVSILPIVNNFESKIMEQVQAFTSSRDLNVRVAQIWSKPNRGYVKLNVDVVMGNNSAALVVVARGEDGEVVKAWTKLFQLGDPLVAEASAVPLAFQLPKD</sequence>
<organism evidence="2">
    <name type="scientific">Fagus sylvatica</name>
    <name type="common">Beechnut</name>
    <dbReference type="NCBI Taxonomy" id="28930"/>
    <lineage>
        <taxon>Eukaryota</taxon>
        <taxon>Viridiplantae</taxon>
        <taxon>Streptophyta</taxon>
        <taxon>Embryophyta</taxon>
        <taxon>Tracheophyta</taxon>
        <taxon>Spermatophyta</taxon>
        <taxon>Magnoliopsida</taxon>
        <taxon>eudicotyledons</taxon>
        <taxon>Gunneridae</taxon>
        <taxon>Pentapetalae</taxon>
        <taxon>rosids</taxon>
        <taxon>fabids</taxon>
        <taxon>Fagales</taxon>
        <taxon>Fagaceae</taxon>
        <taxon>Fagus</taxon>
    </lineage>
</organism>
<gene>
    <name evidence="2" type="ORF">FSB_LOCUS9150</name>
</gene>
<feature type="domain" description="Reverse transcriptase zinc-binding" evidence="1">
    <location>
        <begin position="14"/>
        <end position="99"/>
    </location>
</feature>
<dbReference type="InterPro" id="IPR026960">
    <property type="entry name" value="RVT-Znf"/>
</dbReference>
<reference evidence="2" key="1">
    <citation type="submission" date="2018-02" db="EMBL/GenBank/DDBJ databases">
        <authorList>
            <person name="Cohen D.B."/>
            <person name="Kent A.D."/>
        </authorList>
    </citation>
    <scope>NUCLEOTIDE SEQUENCE</scope>
</reference>
<accession>A0A2N9F2E5</accession>
<name>A0A2N9F2E5_FAGSY</name>
<dbReference type="EMBL" id="OIVN01000504">
    <property type="protein sequence ID" value="SPC81268.1"/>
    <property type="molecule type" value="Genomic_DNA"/>
</dbReference>
<dbReference type="AlphaFoldDB" id="A0A2N9F2E5"/>
<proteinExistence type="predicted"/>
<evidence type="ECO:0000313" key="2">
    <source>
        <dbReference type="EMBL" id="SPC81268.1"/>
    </source>
</evidence>
<protein>
    <recommendedName>
        <fullName evidence="1">Reverse transcriptase zinc-binding domain-containing protein</fullName>
    </recommendedName>
</protein>
<evidence type="ECO:0000259" key="1">
    <source>
        <dbReference type="Pfam" id="PF13966"/>
    </source>
</evidence>